<reference evidence="5" key="1">
    <citation type="submission" date="2020-06" db="EMBL/GenBank/DDBJ databases">
        <title>Draft genomic sequecing of Geomonas sp. Red745.</title>
        <authorList>
            <person name="Itoh H."/>
            <person name="Xu Z.X."/>
            <person name="Ushijima N."/>
            <person name="Masuda Y."/>
            <person name="Shiratori Y."/>
            <person name="Senoo K."/>
        </authorList>
    </citation>
    <scope>NUCLEOTIDE SEQUENCE [LARGE SCALE GENOMIC DNA]</scope>
    <source>
        <strain evidence="5">Red745</strain>
    </source>
</reference>
<dbReference type="SMART" id="SM00854">
    <property type="entry name" value="PGA_cap"/>
    <property type="match status" value="1"/>
</dbReference>
<sequence length="336" mass="35519">MAGTASAQTAGLTVAAVGDVMMGSDFPTPRLPKDQGRNLLTPAAPLFQGADLALANLEGPLFSGGDPAKEPLKGRRYLFRTPPSYARNLKKAGISFVSLANNHALDFGRDGLTSTREALDAAGVAYAGKSGQVAEFQVRGLKVAVLALGFGAGPRSIVYPERALAEVAELAPRYDILILSVHAGAEGRGALHVAPGPETFLNEPRGDLVRFAHAAIDRGAALVLGHGPHVPRALELYKGRLIAYSLGNFATYGGVSVVGESGYAPLITVQLSRDGSFEKGRVDSFLQTFQRGPVRDPKQRAYRLMRRLSTEDFPGSPLSFGPDGEFRAAGTPKPKE</sequence>
<gene>
    <name evidence="4" type="ORF">GMLC_04640</name>
</gene>
<evidence type="ECO:0000313" key="5">
    <source>
        <dbReference type="Proteomes" id="UP000587586"/>
    </source>
</evidence>
<dbReference type="EMBL" id="BLXZ01000001">
    <property type="protein sequence ID" value="GFO66885.1"/>
    <property type="molecule type" value="Genomic_DNA"/>
</dbReference>
<organism evidence="4 5">
    <name type="scientific">Geomonas limicola</name>
    <dbReference type="NCBI Taxonomy" id="2740186"/>
    <lineage>
        <taxon>Bacteria</taxon>
        <taxon>Pseudomonadati</taxon>
        <taxon>Thermodesulfobacteriota</taxon>
        <taxon>Desulfuromonadia</taxon>
        <taxon>Geobacterales</taxon>
        <taxon>Geobacteraceae</taxon>
        <taxon>Geomonas</taxon>
    </lineage>
</organism>
<evidence type="ECO:0000313" key="4">
    <source>
        <dbReference type="EMBL" id="GFO66885.1"/>
    </source>
</evidence>
<feature type="region of interest" description="Disordered" evidence="2">
    <location>
        <begin position="311"/>
        <end position="336"/>
    </location>
</feature>
<comment type="similarity">
    <text evidence="1">Belongs to the CapA family.</text>
</comment>
<dbReference type="InterPro" id="IPR029052">
    <property type="entry name" value="Metallo-depent_PP-like"/>
</dbReference>
<dbReference type="SUPFAM" id="SSF56300">
    <property type="entry name" value="Metallo-dependent phosphatases"/>
    <property type="match status" value="1"/>
</dbReference>
<protein>
    <recommendedName>
        <fullName evidence="3">Capsule synthesis protein CapA domain-containing protein</fullName>
    </recommendedName>
</protein>
<dbReference type="PANTHER" id="PTHR33393:SF11">
    <property type="entry name" value="POLYGLUTAMINE SYNTHESIS ACCESSORY PROTEIN RV0574C-RELATED"/>
    <property type="match status" value="1"/>
</dbReference>
<dbReference type="PANTHER" id="PTHR33393">
    <property type="entry name" value="POLYGLUTAMINE SYNTHESIS ACCESSORY PROTEIN RV0574C-RELATED"/>
    <property type="match status" value="1"/>
</dbReference>
<evidence type="ECO:0000256" key="2">
    <source>
        <dbReference type="SAM" id="MobiDB-lite"/>
    </source>
</evidence>
<dbReference type="Gene3D" id="3.60.21.10">
    <property type="match status" value="1"/>
</dbReference>
<evidence type="ECO:0000256" key="1">
    <source>
        <dbReference type="ARBA" id="ARBA00005662"/>
    </source>
</evidence>
<dbReference type="InterPro" id="IPR052169">
    <property type="entry name" value="CW_Biosynth-Accessory"/>
</dbReference>
<dbReference type="CDD" id="cd07381">
    <property type="entry name" value="MPP_CapA"/>
    <property type="match status" value="1"/>
</dbReference>
<dbReference type="Pfam" id="PF09587">
    <property type="entry name" value="PGA_cap"/>
    <property type="match status" value="1"/>
</dbReference>
<name>A0A6V8N2V8_9BACT</name>
<dbReference type="Proteomes" id="UP000587586">
    <property type="component" value="Unassembled WGS sequence"/>
</dbReference>
<dbReference type="AlphaFoldDB" id="A0A6V8N2V8"/>
<dbReference type="InterPro" id="IPR019079">
    <property type="entry name" value="Capsule_synth_CapA"/>
</dbReference>
<evidence type="ECO:0000259" key="3">
    <source>
        <dbReference type="SMART" id="SM00854"/>
    </source>
</evidence>
<keyword evidence="5" id="KW-1185">Reference proteome</keyword>
<proteinExistence type="inferred from homology"/>
<comment type="caution">
    <text evidence="4">The sequence shown here is derived from an EMBL/GenBank/DDBJ whole genome shotgun (WGS) entry which is preliminary data.</text>
</comment>
<accession>A0A6V8N2V8</accession>
<feature type="domain" description="Capsule synthesis protein CapA" evidence="3">
    <location>
        <begin position="13"/>
        <end position="253"/>
    </location>
</feature>